<keyword evidence="5 12" id="KW-0489">Methyltransferase</keyword>
<dbReference type="Proteomes" id="UP000605427">
    <property type="component" value="Unassembled WGS sequence"/>
</dbReference>
<keyword evidence="7 12" id="KW-0949">S-adenosyl-L-methionine</keyword>
<feature type="binding site" evidence="12">
    <location>
        <position position="166"/>
    </location>
    <ligand>
        <name>[4Fe-4S] cluster</name>
        <dbReference type="ChEBI" id="CHEBI:49883"/>
        <note>4Fe-4S-S-AdoMet</note>
    </ligand>
</feature>
<keyword evidence="9 12" id="KW-0479">Metal-binding</keyword>
<dbReference type="SUPFAM" id="SSF102114">
    <property type="entry name" value="Radical SAM enzymes"/>
    <property type="match status" value="1"/>
</dbReference>
<sequence length="407" mass="46022">MTSAFIQAGGTVAEAYTLRQGFLFSMNGFCANIDKMETDKVNTVNKINEQGIINNMKPFIYDYNLDELREWVKASGEAAFRADQIFDWLYVKRVSSFEEMTNLSKTLRQKMDDHFAFVTLNEITKFQSKDGTVKFLFGLHDEHAIETVIMSHNYGNSVCVTTQVGCRIGCTFCASTLGGLKRNLTAGEIVAQVVEAQKMLDEKGERVSSIVIMGSGEPFENYEATMTFLRIMIHEKGLNIGQRHITVSTSGIVPNIYKFADEDTQINLAISIHAPNDKLRSKLMPVNRRFPFDDVMASLDYYFEKTGRRLTFEYALIGGVNDQAEHAQELADVLKTRMAHVNLIPVNHVPERKYVRTSRSDIFNFQRILIENGINATIRREQGHDIAAACGQLRAKHMEKGQEKAAR</sequence>
<dbReference type="SFLD" id="SFLDF00275">
    <property type="entry name" value="adenosine_C2_methyltransferase"/>
    <property type="match status" value="1"/>
</dbReference>
<dbReference type="InterPro" id="IPR013785">
    <property type="entry name" value="Aldolase_TIM"/>
</dbReference>
<evidence type="ECO:0000256" key="9">
    <source>
        <dbReference type="ARBA" id="ARBA00022723"/>
    </source>
</evidence>
<dbReference type="InterPro" id="IPR048641">
    <property type="entry name" value="RlmN_N"/>
</dbReference>
<evidence type="ECO:0000256" key="2">
    <source>
        <dbReference type="ARBA" id="ARBA00022485"/>
    </source>
</evidence>
<comment type="cofactor">
    <cofactor evidence="12">
        <name>[4Fe-4S] cluster</name>
        <dbReference type="ChEBI" id="CHEBI:49883"/>
    </cofactor>
    <text evidence="12">Binds 1 [4Fe-4S] cluster. The cluster is coordinated with 3 cysteines and an exchangeable S-adenosyl-L-methionine.</text>
</comment>
<comment type="catalytic activity">
    <reaction evidence="12">
        <text>adenosine(2503) in 23S rRNA + 2 reduced [2Fe-2S]-[ferredoxin] + 2 S-adenosyl-L-methionine = 2-methyladenosine(2503) in 23S rRNA + 5'-deoxyadenosine + L-methionine + 2 oxidized [2Fe-2S]-[ferredoxin] + S-adenosyl-L-homocysteine</text>
        <dbReference type="Rhea" id="RHEA:42916"/>
        <dbReference type="Rhea" id="RHEA-COMP:10000"/>
        <dbReference type="Rhea" id="RHEA-COMP:10001"/>
        <dbReference type="Rhea" id="RHEA-COMP:10152"/>
        <dbReference type="Rhea" id="RHEA-COMP:10282"/>
        <dbReference type="ChEBI" id="CHEBI:17319"/>
        <dbReference type="ChEBI" id="CHEBI:33737"/>
        <dbReference type="ChEBI" id="CHEBI:33738"/>
        <dbReference type="ChEBI" id="CHEBI:57844"/>
        <dbReference type="ChEBI" id="CHEBI:57856"/>
        <dbReference type="ChEBI" id="CHEBI:59789"/>
        <dbReference type="ChEBI" id="CHEBI:74411"/>
        <dbReference type="ChEBI" id="CHEBI:74497"/>
        <dbReference type="EC" id="2.1.1.192"/>
    </reaction>
</comment>
<dbReference type="Gene3D" id="3.20.20.70">
    <property type="entry name" value="Aldolase class I"/>
    <property type="match status" value="1"/>
</dbReference>
<name>A0ABQ1ZRV6_9BACL</name>
<dbReference type="Gene3D" id="1.10.150.530">
    <property type="match status" value="1"/>
</dbReference>
<dbReference type="InterPro" id="IPR058240">
    <property type="entry name" value="rSAM_sf"/>
</dbReference>
<comment type="similarity">
    <text evidence="12">Belongs to the radical SAM superfamily. RlmN family.</text>
</comment>
<dbReference type="SFLD" id="SFLDG01062">
    <property type="entry name" value="methyltransferase_(Class_A)"/>
    <property type="match status" value="1"/>
</dbReference>
<feature type="binding site" evidence="12">
    <location>
        <position position="347"/>
    </location>
    <ligand>
        <name>S-adenosyl-L-methionine</name>
        <dbReference type="ChEBI" id="CHEBI:59789"/>
    </ligand>
</feature>
<dbReference type="GO" id="GO:0032259">
    <property type="term" value="P:methylation"/>
    <property type="evidence" value="ECO:0007669"/>
    <property type="project" value="UniProtKB-KW"/>
</dbReference>
<dbReference type="InterPro" id="IPR040072">
    <property type="entry name" value="Methyltransferase_A"/>
</dbReference>
<comment type="catalytic activity">
    <reaction evidence="12">
        <text>adenosine(37) in tRNA + 2 reduced [2Fe-2S]-[ferredoxin] + 2 S-adenosyl-L-methionine = 2-methyladenosine(37) in tRNA + 5'-deoxyadenosine + L-methionine + 2 oxidized [2Fe-2S]-[ferredoxin] + S-adenosyl-L-homocysteine</text>
        <dbReference type="Rhea" id="RHEA:43332"/>
        <dbReference type="Rhea" id="RHEA-COMP:10000"/>
        <dbReference type="Rhea" id="RHEA-COMP:10001"/>
        <dbReference type="Rhea" id="RHEA-COMP:10162"/>
        <dbReference type="Rhea" id="RHEA-COMP:10485"/>
        <dbReference type="ChEBI" id="CHEBI:17319"/>
        <dbReference type="ChEBI" id="CHEBI:33737"/>
        <dbReference type="ChEBI" id="CHEBI:33738"/>
        <dbReference type="ChEBI" id="CHEBI:57844"/>
        <dbReference type="ChEBI" id="CHEBI:57856"/>
        <dbReference type="ChEBI" id="CHEBI:59789"/>
        <dbReference type="ChEBI" id="CHEBI:74411"/>
        <dbReference type="ChEBI" id="CHEBI:74497"/>
        <dbReference type="EC" id="2.1.1.192"/>
    </reaction>
</comment>
<feature type="binding site" evidence="12">
    <location>
        <begin position="271"/>
        <end position="273"/>
    </location>
    <ligand>
        <name>S-adenosyl-L-methionine</name>
        <dbReference type="ChEBI" id="CHEBI:59789"/>
    </ligand>
</feature>
<dbReference type="EC" id="2.1.1.192" evidence="12"/>
<organism evidence="14 15">
    <name type="scientific">Saccharibacillus endophyticus</name>
    <dbReference type="NCBI Taxonomy" id="2060666"/>
    <lineage>
        <taxon>Bacteria</taxon>
        <taxon>Bacillati</taxon>
        <taxon>Bacillota</taxon>
        <taxon>Bacilli</taxon>
        <taxon>Bacillales</taxon>
        <taxon>Paenibacillaceae</taxon>
        <taxon>Saccharibacillus</taxon>
    </lineage>
</organism>
<feature type="binding site" evidence="12">
    <location>
        <position position="248"/>
    </location>
    <ligand>
        <name>S-adenosyl-L-methionine</name>
        <dbReference type="ChEBI" id="CHEBI:59789"/>
    </ligand>
</feature>
<keyword evidence="11 12" id="KW-0411">Iron-sulfur</keyword>
<keyword evidence="12" id="KW-1015">Disulfide bond</keyword>
<dbReference type="InterPro" id="IPR007197">
    <property type="entry name" value="rSAM"/>
</dbReference>
<evidence type="ECO:0000256" key="6">
    <source>
        <dbReference type="ARBA" id="ARBA00022679"/>
    </source>
</evidence>
<dbReference type="SFLD" id="SFLDS00029">
    <property type="entry name" value="Radical_SAM"/>
    <property type="match status" value="1"/>
</dbReference>
<dbReference type="PIRSF" id="PIRSF006004">
    <property type="entry name" value="CHP00048"/>
    <property type="match status" value="1"/>
</dbReference>
<comment type="function">
    <text evidence="12">Specifically methylates position 2 of adenine 2503 in 23S rRNA and position 2 of adenine 37 in tRNAs.</text>
</comment>
<comment type="caution">
    <text evidence="12">Lacks conserved residue(s) required for the propagation of feature annotation.</text>
</comment>
<dbReference type="GO" id="GO:0008168">
    <property type="term" value="F:methyltransferase activity"/>
    <property type="evidence" value="ECO:0007669"/>
    <property type="project" value="UniProtKB-KW"/>
</dbReference>
<dbReference type="NCBIfam" id="TIGR00048">
    <property type="entry name" value="rRNA_mod_RlmN"/>
    <property type="match status" value="1"/>
</dbReference>
<feature type="binding site" evidence="12">
    <location>
        <begin position="216"/>
        <end position="217"/>
    </location>
    <ligand>
        <name>S-adenosyl-L-methionine</name>
        <dbReference type="ChEBI" id="CHEBI:59789"/>
    </ligand>
</feature>
<dbReference type="Pfam" id="PF21016">
    <property type="entry name" value="RlmN_N"/>
    <property type="match status" value="1"/>
</dbReference>
<evidence type="ECO:0000313" key="14">
    <source>
        <dbReference type="EMBL" id="GGH73318.1"/>
    </source>
</evidence>
<evidence type="ECO:0000256" key="10">
    <source>
        <dbReference type="ARBA" id="ARBA00023004"/>
    </source>
</evidence>
<gene>
    <name evidence="12 14" type="primary">rlmN</name>
    <name evidence="14" type="ORF">GCM10007362_12300</name>
</gene>
<evidence type="ECO:0000256" key="11">
    <source>
        <dbReference type="ARBA" id="ARBA00023014"/>
    </source>
</evidence>
<feature type="binding site" evidence="12">
    <location>
        <position position="170"/>
    </location>
    <ligand>
        <name>[4Fe-4S] cluster</name>
        <dbReference type="ChEBI" id="CHEBI:49883"/>
        <note>4Fe-4S-S-AdoMet</note>
    </ligand>
</feature>
<evidence type="ECO:0000256" key="3">
    <source>
        <dbReference type="ARBA" id="ARBA00022490"/>
    </source>
</evidence>
<keyword evidence="4 12" id="KW-0698">rRNA processing</keyword>
<dbReference type="InterPro" id="IPR004383">
    <property type="entry name" value="rRNA_lsu_MTrfase_RlmN/Cfr"/>
</dbReference>
<dbReference type="Pfam" id="PF04055">
    <property type="entry name" value="Radical_SAM"/>
    <property type="match status" value="1"/>
</dbReference>
<feature type="domain" description="Radical SAM core" evidence="13">
    <location>
        <begin position="152"/>
        <end position="385"/>
    </location>
</feature>
<dbReference type="PROSITE" id="PS51918">
    <property type="entry name" value="RADICAL_SAM"/>
    <property type="match status" value="1"/>
</dbReference>
<feature type="active site" description="Proton acceptor" evidence="12">
    <location>
        <position position="146"/>
    </location>
</feature>
<evidence type="ECO:0000259" key="13">
    <source>
        <dbReference type="PROSITE" id="PS51918"/>
    </source>
</evidence>
<comment type="subcellular location">
    <subcellularLocation>
        <location evidence="1 12">Cytoplasm</location>
    </subcellularLocation>
</comment>
<reference evidence="15" key="1">
    <citation type="journal article" date="2019" name="Int. J. Syst. Evol. Microbiol.">
        <title>The Global Catalogue of Microorganisms (GCM) 10K type strain sequencing project: providing services to taxonomists for standard genome sequencing and annotation.</title>
        <authorList>
            <consortium name="The Broad Institute Genomics Platform"/>
            <consortium name="The Broad Institute Genome Sequencing Center for Infectious Disease"/>
            <person name="Wu L."/>
            <person name="Ma J."/>
        </authorList>
    </citation>
    <scope>NUCLEOTIDE SEQUENCE [LARGE SCALE GENOMIC DNA]</scope>
    <source>
        <strain evidence="15">CCM 8702</strain>
    </source>
</reference>
<feature type="active site" description="S-methylcysteine intermediate" evidence="12">
    <location>
        <position position="390"/>
    </location>
</feature>
<evidence type="ECO:0000256" key="7">
    <source>
        <dbReference type="ARBA" id="ARBA00022691"/>
    </source>
</evidence>
<proteinExistence type="inferred from homology"/>
<evidence type="ECO:0000256" key="4">
    <source>
        <dbReference type="ARBA" id="ARBA00022552"/>
    </source>
</evidence>
<dbReference type="InterPro" id="IPR027492">
    <property type="entry name" value="RNA_MTrfase_RlmN"/>
</dbReference>
<comment type="miscellaneous">
    <text evidence="12">Reaction proceeds by a ping-pong mechanism involving intermediate methylation of a conserved cysteine residue.</text>
</comment>
<dbReference type="EMBL" id="BMDD01000001">
    <property type="protein sequence ID" value="GGH73318.1"/>
    <property type="molecule type" value="Genomic_DNA"/>
</dbReference>
<evidence type="ECO:0000256" key="12">
    <source>
        <dbReference type="HAMAP-Rule" id="MF_01849"/>
    </source>
</evidence>
<keyword evidence="8 12" id="KW-0819">tRNA processing</keyword>
<comment type="caution">
    <text evidence="14">The sequence shown here is derived from an EMBL/GenBank/DDBJ whole genome shotgun (WGS) entry which is preliminary data.</text>
</comment>
<dbReference type="PANTHER" id="PTHR30544">
    <property type="entry name" value="23S RRNA METHYLTRANSFERASE"/>
    <property type="match status" value="1"/>
</dbReference>
<keyword evidence="10 12" id="KW-0408">Iron</keyword>
<keyword evidence="2 12" id="KW-0004">4Fe-4S</keyword>
<keyword evidence="6 12" id="KW-0808">Transferase</keyword>
<evidence type="ECO:0000313" key="15">
    <source>
        <dbReference type="Proteomes" id="UP000605427"/>
    </source>
</evidence>
<evidence type="ECO:0000256" key="5">
    <source>
        <dbReference type="ARBA" id="ARBA00022603"/>
    </source>
</evidence>
<dbReference type="HAMAP" id="MF_01849">
    <property type="entry name" value="RNA_methyltr_RlmN"/>
    <property type="match status" value="1"/>
</dbReference>
<evidence type="ECO:0000256" key="1">
    <source>
        <dbReference type="ARBA" id="ARBA00004496"/>
    </source>
</evidence>
<keyword evidence="3 12" id="KW-0963">Cytoplasm</keyword>
<accession>A0ABQ1ZRV6</accession>
<feature type="binding site" evidence="12">
    <location>
        <position position="173"/>
    </location>
    <ligand>
        <name>[4Fe-4S] cluster</name>
        <dbReference type="ChEBI" id="CHEBI:49883"/>
        <note>4Fe-4S-S-AdoMet</note>
    </ligand>
</feature>
<dbReference type="CDD" id="cd01335">
    <property type="entry name" value="Radical_SAM"/>
    <property type="match status" value="1"/>
</dbReference>
<dbReference type="PANTHER" id="PTHR30544:SF5">
    <property type="entry name" value="RADICAL SAM CORE DOMAIN-CONTAINING PROTEIN"/>
    <property type="match status" value="1"/>
</dbReference>
<evidence type="ECO:0000256" key="8">
    <source>
        <dbReference type="ARBA" id="ARBA00022694"/>
    </source>
</evidence>
<protein>
    <recommendedName>
        <fullName evidence="12">Probable dual-specificity RNA methyltransferase RlmN</fullName>
        <ecNumber evidence="12">2.1.1.192</ecNumber>
    </recommendedName>
    <alternativeName>
        <fullName evidence="12">23S rRNA (adenine(2503)-C(2))-methyltransferase</fullName>
    </alternativeName>
    <alternativeName>
        <fullName evidence="12">23S rRNA m2A2503 methyltransferase</fullName>
    </alternativeName>
    <alternativeName>
        <fullName evidence="12">Ribosomal RNA large subunit methyltransferase N</fullName>
    </alternativeName>
    <alternativeName>
        <fullName evidence="12">tRNA (adenine(37)-C(2))-methyltransferase</fullName>
    </alternativeName>
    <alternativeName>
        <fullName evidence="12">tRNA m2A37 methyltransferase</fullName>
    </alternativeName>
</protein>
<keyword evidence="15" id="KW-1185">Reference proteome</keyword>